<feature type="domain" description="DUF3615" evidence="2">
    <location>
        <begin position="112"/>
        <end position="196"/>
    </location>
</feature>
<dbReference type="PANTHER" id="PTHR33326:SF14">
    <property type="entry name" value="EXPRESSED PROTEIN"/>
    <property type="match status" value="1"/>
</dbReference>
<evidence type="ECO:0000313" key="3">
    <source>
        <dbReference type="EMBL" id="EEC73100.1"/>
    </source>
</evidence>
<gene>
    <name evidence="3" type="ORF">OsI_07080</name>
</gene>
<accession>B8AH56</accession>
<proteinExistence type="predicted"/>
<evidence type="ECO:0000313" key="4">
    <source>
        <dbReference type="Proteomes" id="UP000007015"/>
    </source>
</evidence>
<dbReference type="HOGENOM" id="CLU_1274065_0_0_1"/>
<feature type="compositionally biased region" description="Low complexity" evidence="1">
    <location>
        <begin position="30"/>
        <end position="42"/>
    </location>
</feature>
<feature type="compositionally biased region" description="Basic and acidic residues" evidence="1">
    <location>
        <begin position="48"/>
        <end position="59"/>
    </location>
</feature>
<dbReference type="EMBL" id="CM000127">
    <property type="protein sequence ID" value="EEC73100.1"/>
    <property type="molecule type" value="Genomic_DNA"/>
</dbReference>
<sequence>MRGRGGMRRTQLEGTWTWRRGGGDAGDAPGGWRRCAAAGRQRGAARRPQGDRRGGDGTWRLDRETAPCAVMVRETGGTEVSIEEIVESGKKWMGEEVMVAFKKCIEGKADLAGHQYHLELCHQCFHVESYFQNFHHYNFNVKIKKHDSDEWSESMYFAEVKMIFRRKYYFCCPLEPRENGHCYACRNQGMDDLRHPATGGFEMGSPDTVFPYMYTSD</sequence>
<dbReference type="OMA" id="DRETAPC"/>
<organism evidence="3 4">
    <name type="scientific">Oryza sativa subsp. indica</name>
    <name type="common">Rice</name>
    <dbReference type="NCBI Taxonomy" id="39946"/>
    <lineage>
        <taxon>Eukaryota</taxon>
        <taxon>Viridiplantae</taxon>
        <taxon>Streptophyta</taxon>
        <taxon>Embryophyta</taxon>
        <taxon>Tracheophyta</taxon>
        <taxon>Spermatophyta</taxon>
        <taxon>Magnoliopsida</taxon>
        <taxon>Liliopsida</taxon>
        <taxon>Poales</taxon>
        <taxon>Poaceae</taxon>
        <taxon>BOP clade</taxon>
        <taxon>Oryzoideae</taxon>
        <taxon>Oryzeae</taxon>
        <taxon>Oryzinae</taxon>
        <taxon>Oryza</taxon>
        <taxon>Oryza sativa</taxon>
    </lineage>
</organism>
<feature type="region of interest" description="Disordered" evidence="1">
    <location>
        <begin position="1"/>
        <end position="59"/>
    </location>
</feature>
<dbReference type="PANTHER" id="PTHR33326">
    <property type="entry name" value="OS05G0543800 PROTEIN"/>
    <property type="match status" value="1"/>
</dbReference>
<protein>
    <recommendedName>
        <fullName evidence="2">DUF3615 domain-containing protein</fullName>
    </recommendedName>
</protein>
<name>B8AH56_ORYSI</name>
<evidence type="ECO:0000256" key="1">
    <source>
        <dbReference type="SAM" id="MobiDB-lite"/>
    </source>
</evidence>
<dbReference type="Proteomes" id="UP000007015">
    <property type="component" value="Chromosome 2"/>
</dbReference>
<keyword evidence="4" id="KW-1185">Reference proteome</keyword>
<dbReference type="Gramene" id="BGIOSGA008142-TA">
    <property type="protein sequence ID" value="BGIOSGA008142-PA"/>
    <property type="gene ID" value="BGIOSGA008142"/>
</dbReference>
<dbReference type="Pfam" id="PF12274">
    <property type="entry name" value="DUF3615"/>
    <property type="match status" value="1"/>
</dbReference>
<reference evidence="3 4" key="1">
    <citation type="journal article" date="2005" name="PLoS Biol.">
        <title>The genomes of Oryza sativa: a history of duplications.</title>
        <authorList>
            <person name="Yu J."/>
            <person name="Wang J."/>
            <person name="Lin W."/>
            <person name="Li S."/>
            <person name="Li H."/>
            <person name="Zhou J."/>
            <person name="Ni P."/>
            <person name="Dong W."/>
            <person name="Hu S."/>
            <person name="Zeng C."/>
            <person name="Zhang J."/>
            <person name="Zhang Y."/>
            <person name="Li R."/>
            <person name="Xu Z."/>
            <person name="Li S."/>
            <person name="Li X."/>
            <person name="Zheng H."/>
            <person name="Cong L."/>
            <person name="Lin L."/>
            <person name="Yin J."/>
            <person name="Geng J."/>
            <person name="Li G."/>
            <person name="Shi J."/>
            <person name="Liu J."/>
            <person name="Lv H."/>
            <person name="Li J."/>
            <person name="Wang J."/>
            <person name="Deng Y."/>
            <person name="Ran L."/>
            <person name="Shi X."/>
            <person name="Wang X."/>
            <person name="Wu Q."/>
            <person name="Li C."/>
            <person name="Ren X."/>
            <person name="Wang J."/>
            <person name="Wang X."/>
            <person name="Li D."/>
            <person name="Liu D."/>
            <person name="Zhang X."/>
            <person name="Ji Z."/>
            <person name="Zhao W."/>
            <person name="Sun Y."/>
            <person name="Zhang Z."/>
            <person name="Bao J."/>
            <person name="Han Y."/>
            <person name="Dong L."/>
            <person name="Ji J."/>
            <person name="Chen P."/>
            <person name="Wu S."/>
            <person name="Liu J."/>
            <person name="Xiao Y."/>
            <person name="Bu D."/>
            <person name="Tan J."/>
            <person name="Yang L."/>
            <person name="Ye C."/>
            <person name="Zhang J."/>
            <person name="Xu J."/>
            <person name="Zhou Y."/>
            <person name="Yu Y."/>
            <person name="Zhang B."/>
            <person name="Zhuang S."/>
            <person name="Wei H."/>
            <person name="Liu B."/>
            <person name="Lei M."/>
            <person name="Yu H."/>
            <person name="Li Y."/>
            <person name="Xu H."/>
            <person name="Wei S."/>
            <person name="He X."/>
            <person name="Fang L."/>
            <person name="Zhang Z."/>
            <person name="Zhang Y."/>
            <person name="Huang X."/>
            <person name="Su Z."/>
            <person name="Tong W."/>
            <person name="Li J."/>
            <person name="Tong Z."/>
            <person name="Li S."/>
            <person name="Ye J."/>
            <person name="Wang L."/>
            <person name="Fang L."/>
            <person name="Lei T."/>
            <person name="Chen C."/>
            <person name="Chen H."/>
            <person name="Xu Z."/>
            <person name="Li H."/>
            <person name="Huang H."/>
            <person name="Zhang F."/>
            <person name="Xu H."/>
            <person name="Li N."/>
            <person name="Zhao C."/>
            <person name="Li S."/>
            <person name="Dong L."/>
            <person name="Huang Y."/>
            <person name="Li L."/>
            <person name="Xi Y."/>
            <person name="Qi Q."/>
            <person name="Li W."/>
            <person name="Zhang B."/>
            <person name="Hu W."/>
            <person name="Zhang Y."/>
            <person name="Tian X."/>
            <person name="Jiao Y."/>
            <person name="Liang X."/>
            <person name="Jin J."/>
            <person name="Gao L."/>
            <person name="Zheng W."/>
            <person name="Hao B."/>
            <person name="Liu S."/>
            <person name="Wang W."/>
            <person name="Yuan L."/>
            <person name="Cao M."/>
            <person name="McDermott J."/>
            <person name="Samudrala R."/>
            <person name="Wang J."/>
            <person name="Wong G.K."/>
            <person name="Yang H."/>
        </authorList>
    </citation>
    <scope>NUCLEOTIDE SEQUENCE [LARGE SCALE GENOMIC DNA]</scope>
    <source>
        <strain evidence="4">cv. 93-11</strain>
    </source>
</reference>
<evidence type="ECO:0000259" key="2">
    <source>
        <dbReference type="Pfam" id="PF12274"/>
    </source>
</evidence>
<dbReference type="InterPro" id="IPR022059">
    <property type="entry name" value="DUF3615"/>
</dbReference>
<dbReference type="AlphaFoldDB" id="B8AH56"/>